<sequence length="152" mass="16882">MTRGVISLVSGGMSDHFRRMGTVEMPHMSTRGLLFAVMVIVYTFFYLISFRLMMGVMHAKGRVHGGDAVTPICRHADLPPHRFATPPICASPTYPLHFFLLRQVEQSIMGLEVDEDDNAGHEGLHSAEAEVVEDSEHAGENPNSEEREQSDS</sequence>
<evidence type="ECO:0000256" key="2">
    <source>
        <dbReference type="SAM" id="Phobius"/>
    </source>
</evidence>
<accession>A5K677</accession>
<dbReference type="KEGG" id="pvx:PVX_090235"/>
<organism evidence="3 4">
    <name type="scientific">Plasmodium vivax (strain Salvador I)</name>
    <dbReference type="NCBI Taxonomy" id="126793"/>
    <lineage>
        <taxon>Eukaryota</taxon>
        <taxon>Sar</taxon>
        <taxon>Alveolata</taxon>
        <taxon>Apicomplexa</taxon>
        <taxon>Aconoidasida</taxon>
        <taxon>Haemosporida</taxon>
        <taxon>Plasmodiidae</taxon>
        <taxon>Plasmodium</taxon>
        <taxon>Plasmodium (Plasmodium)</taxon>
    </lineage>
</organism>
<dbReference type="EMBL" id="AAKM01000006">
    <property type="protein sequence ID" value="EDL45412.1"/>
    <property type="molecule type" value="Genomic_DNA"/>
</dbReference>
<dbReference type="AlphaFoldDB" id="A5K677"/>
<dbReference type="GeneID" id="5474430"/>
<keyword evidence="4" id="KW-1185">Reference proteome</keyword>
<reference evidence="3 4" key="1">
    <citation type="journal article" date="2008" name="Nature">
        <title>Comparative genomics of the neglected human malaria parasite Plasmodium vivax.</title>
        <authorList>
            <person name="Carlton J.M."/>
            <person name="Adams J.H."/>
            <person name="Silva J.C."/>
            <person name="Bidwell S.L."/>
            <person name="Lorenzi H."/>
            <person name="Caler E."/>
            <person name="Crabtree J."/>
            <person name="Angiuoli S.V."/>
            <person name="Merino E.F."/>
            <person name="Amedeo P."/>
            <person name="Cheng Q."/>
            <person name="Coulson R.M."/>
            <person name="Crabb B.S."/>
            <person name="Del Portillo H.A."/>
            <person name="Essien K."/>
            <person name="Feldblyum T.V."/>
            <person name="Fernandez-Becerra C."/>
            <person name="Gilson P.R."/>
            <person name="Gueye A.H."/>
            <person name="Guo X."/>
            <person name="Kang'a S."/>
            <person name="Kooij T.W."/>
            <person name="Korsinczky M."/>
            <person name="Meyer E.V."/>
            <person name="Nene V."/>
            <person name="Paulsen I."/>
            <person name="White O."/>
            <person name="Ralph S.A."/>
            <person name="Ren Q."/>
            <person name="Sargeant T.J."/>
            <person name="Salzberg S.L."/>
            <person name="Stoeckert C.J."/>
            <person name="Sullivan S.A."/>
            <person name="Yamamoto M.M."/>
            <person name="Hoffman S.L."/>
            <person name="Wortman J.R."/>
            <person name="Gardner M.J."/>
            <person name="Galinski M.R."/>
            <person name="Barnwell J.W."/>
            <person name="Fraser-Liggett C.M."/>
        </authorList>
    </citation>
    <scope>NUCLEOTIDE SEQUENCE [LARGE SCALE GENOMIC DNA]</scope>
    <source>
        <strain evidence="3 4">Salvador I</strain>
    </source>
</reference>
<feature type="compositionally biased region" description="Basic and acidic residues" evidence="1">
    <location>
        <begin position="118"/>
        <end position="152"/>
    </location>
</feature>
<keyword evidence="2" id="KW-0472">Membrane</keyword>
<proteinExistence type="predicted"/>
<gene>
    <name evidence="3" type="ORF">PVX_090235</name>
</gene>
<name>A5K677_PLAVS</name>
<feature type="transmembrane region" description="Helical" evidence="2">
    <location>
        <begin position="33"/>
        <end position="52"/>
    </location>
</feature>
<feature type="region of interest" description="Disordered" evidence="1">
    <location>
        <begin position="116"/>
        <end position="152"/>
    </location>
</feature>
<protein>
    <submittedName>
        <fullName evidence="3">Uncharacterized protein</fullName>
    </submittedName>
</protein>
<dbReference type="InParanoid" id="A5K677"/>
<dbReference type="RefSeq" id="XP_001615139.1">
    <property type="nucleotide sequence ID" value="XM_001615089.1"/>
</dbReference>
<evidence type="ECO:0000313" key="4">
    <source>
        <dbReference type="Proteomes" id="UP000008333"/>
    </source>
</evidence>
<evidence type="ECO:0000256" key="1">
    <source>
        <dbReference type="SAM" id="MobiDB-lite"/>
    </source>
</evidence>
<comment type="caution">
    <text evidence="3">The sequence shown here is derived from an EMBL/GenBank/DDBJ whole genome shotgun (WGS) entry which is preliminary data.</text>
</comment>
<dbReference type="Proteomes" id="UP000008333">
    <property type="component" value="Unassembled WGS sequence"/>
</dbReference>
<dbReference type="VEuPathDB" id="PlasmoDB:PVX_090235"/>
<keyword evidence="2" id="KW-1133">Transmembrane helix</keyword>
<evidence type="ECO:0000313" key="3">
    <source>
        <dbReference type="EMBL" id="EDL45412.1"/>
    </source>
</evidence>
<keyword evidence="2" id="KW-0812">Transmembrane</keyword>